<accession>A0AAV8U7H3</accession>
<dbReference type="AlphaFoldDB" id="A0AAV8U7H3"/>
<comment type="caution">
    <text evidence="1">The sequence shown here is derived from an EMBL/GenBank/DDBJ whole genome shotgun (WGS) entry which is preliminary data.</text>
</comment>
<dbReference type="Proteomes" id="UP001159364">
    <property type="component" value="Linkage Group LG01"/>
</dbReference>
<reference evidence="1 2" key="1">
    <citation type="submission" date="2021-09" db="EMBL/GenBank/DDBJ databases">
        <title>Genomic insights and catalytic innovation underlie evolution of tropane alkaloids biosynthesis.</title>
        <authorList>
            <person name="Wang Y.-J."/>
            <person name="Tian T."/>
            <person name="Huang J.-P."/>
            <person name="Huang S.-X."/>
        </authorList>
    </citation>
    <scope>NUCLEOTIDE SEQUENCE [LARGE SCALE GENOMIC DNA]</scope>
    <source>
        <strain evidence="1">KIB-2018</strain>
        <tissue evidence="1">Leaf</tissue>
    </source>
</reference>
<name>A0AAV8U7H3_9ROSI</name>
<keyword evidence="2" id="KW-1185">Reference proteome</keyword>
<proteinExistence type="predicted"/>
<dbReference type="EMBL" id="JAIWQS010000001">
    <property type="protein sequence ID" value="KAJ8774139.1"/>
    <property type="molecule type" value="Genomic_DNA"/>
</dbReference>
<gene>
    <name evidence="1" type="ORF">K2173_009570</name>
</gene>
<organism evidence="1 2">
    <name type="scientific">Erythroxylum novogranatense</name>
    <dbReference type="NCBI Taxonomy" id="1862640"/>
    <lineage>
        <taxon>Eukaryota</taxon>
        <taxon>Viridiplantae</taxon>
        <taxon>Streptophyta</taxon>
        <taxon>Embryophyta</taxon>
        <taxon>Tracheophyta</taxon>
        <taxon>Spermatophyta</taxon>
        <taxon>Magnoliopsida</taxon>
        <taxon>eudicotyledons</taxon>
        <taxon>Gunneridae</taxon>
        <taxon>Pentapetalae</taxon>
        <taxon>rosids</taxon>
        <taxon>fabids</taxon>
        <taxon>Malpighiales</taxon>
        <taxon>Erythroxylaceae</taxon>
        <taxon>Erythroxylum</taxon>
    </lineage>
</organism>
<sequence length="118" mass="13172">MLALWADGSAREKPDESDCEGAWVARGRIIAVVEGLSVLKSNGSMSDKAEYLEPFDPTWEELMRLSFRVTVRATVDRRGRRCICIQESKSPCQRLSVEDSPRLSEWLSIVCPSVVGVV</sequence>
<protein>
    <submittedName>
        <fullName evidence="1">Uncharacterized protein</fullName>
    </submittedName>
</protein>
<evidence type="ECO:0000313" key="1">
    <source>
        <dbReference type="EMBL" id="KAJ8774139.1"/>
    </source>
</evidence>
<evidence type="ECO:0000313" key="2">
    <source>
        <dbReference type="Proteomes" id="UP001159364"/>
    </source>
</evidence>